<evidence type="ECO:0000256" key="5">
    <source>
        <dbReference type="ARBA" id="ARBA00022723"/>
    </source>
</evidence>
<evidence type="ECO:0000256" key="7">
    <source>
        <dbReference type="ARBA" id="ARBA00022801"/>
    </source>
</evidence>
<evidence type="ECO:0000256" key="8">
    <source>
        <dbReference type="ARBA" id="ARBA00022842"/>
    </source>
</evidence>
<evidence type="ECO:0000256" key="12">
    <source>
        <dbReference type="ARBA" id="ARBA00038905"/>
    </source>
</evidence>
<comment type="similarity">
    <text evidence="2">Belongs to the Nudix hydrolase family.</text>
</comment>
<keyword evidence="5" id="KW-0479">Metal-binding</keyword>
<evidence type="ECO:0000256" key="15">
    <source>
        <dbReference type="ARBA" id="ARBA00041979"/>
    </source>
</evidence>
<proteinExistence type="inferred from homology"/>
<gene>
    <name evidence="18" type="ORF">OQ252_08035</name>
</gene>
<keyword evidence="4" id="KW-0235">DNA replication</keyword>
<keyword evidence="6" id="KW-0227">DNA damage</keyword>
<keyword evidence="3" id="KW-0515">Mutator protein</keyword>
<dbReference type="Proteomes" id="UP001526446">
    <property type="component" value="Unassembled WGS sequence"/>
</dbReference>
<organism evidence="18 19">
    <name type="scientific">Acetobacter farinalis</name>
    <dbReference type="NCBI Taxonomy" id="1260984"/>
    <lineage>
        <taxon>Bacteria</taxon>
        <taxon>Pseudomonadati</taxon>
        <taxon>Pseudomonadota</taxon>
        <taxon>Alphaproteobacteria</taxon>
        <taxon>Acetobacterales</taxon>
        <taxon>Acetobacteraceae</taxon>
        <taxon>Acetobacter</taxon>
    </lineage>
</organism>
<evidence type="ECO:0000256" key="10">
    <source>
        <dbReference type="ARBA" id="ARBA00035861"/>
    </source>
</evidence>
<reference evidence="18 19" key="1">
    <citation type="submission" date="2022-11" db="EMBL/GenBank/DDBJ databases">
        <title>Genome sequencing of Acetobacter type strain.</title>
        <authorList>
            <person name="Heo J."/>
            <person name="Lee D."/>
            <person name="Han B.-H."/>
            <person name="Hong S.-B."/>
            <person name="Kwon S.-W."/>
        </authorList>
    </citation>
    <scope>NUCLEOTIDE SEQUENCE [LARGE SCALE GENOMIC DNA]</scope>
    <source>
        <strain evidence="18 19">KACC 21251</strain>
    </source>
</reference>
<keyword evidence="7" id="KW-0378">Hydrolase</keyword>
<evidence type="ECO:0000256" key="14">
    <source>
        <dbReference type="ARBA" id="ARBA00041592"/>
    </source>
</evidence>
<evidence type="ECO:0000256" key="11">
    <source>
        <dbReference type="ARBA" id="ARBA00036904"/>
    </source>
</evidence>
<evidence type="ECO:0000256" key="4">
    <source>
        <dbReference type="ARBA" id="ARBA00022705"/>
    </source>
</evidence>
<keyword evidence="9" id="KW-0234">DNA repair</keyword>
<evidence type="ECO:0000256" key="16">
    <source>
        <dbReference type="ARBA" id="ARBA00042798"/>
    </source>
</evidence>
<comment type="cofactor">
    <cofactor evidence="1">
        <name>Mg(2+)</name>
        <dbReference type="ChEBI" id="CHEBI:18420"/>
    </cofactor>
</comment>
<evidence type="ECO:0000256" key="13">
    <source>
        <dbReference type="ARBA" id="ARBA00040794"/>
    </source>
</evidence>
<keyword evidence="19" id="KW-1185">Reference proteome</keyword>
<evidence type="ECO:0000259" key="17">
    <source>
        <dbReference type="PROSITE" id="PS51462"/>
    </source>
</evidence>
<evidence type="ECO:0000256" key="3">
    <source>
        <dbReference type="ARBA" id="ARBA00022457"/>
    </source>
</evidence>
<evidence type="ECO:0000256" key="1">
    <source>
        <dbReference type="ARBA" id="ARBA00001946"/>
    </source>
</evidence>
<dbReference type="CDD" id="cd04690">
    <property type="entry name" value="NUDIX_Hydrolase"/>
    <property type="match status" value="1"/>
</dbReference>
<dbReference type="EMBL" id="JAPIUX010000007">
    <property type="protein sequence ID" value="MCX2561339.1"/>
    <property type="molecule type" value="Genomic_DNA"/>
</dbReference>
<comment type="caution">
    <text evidence="18">The sequence shown here is derived from an EMBL/GenBank/DDBJ whole genome shotgun (WGS) entry which is preliminary data.</text>
</comment>
<dbReference type="PANTHER" id="PTHR47707">
    <property type="entry name" value="8-OXO-DGTP DIPHOSPHATASE"/>
    <property type="match status" value="1"/>
</dbReference>
<dbReference type="InterPro" id="IPR000086">
    <property type="entry name" value="NUDIX_hydrolase_dom"/>
</dbReference>
<accession>A0ABT3Q7T4</accession>
<dbReference type="InterPro" id="IPR015797">
    <property type="entry name" value="NUDIX_hydrolase-like_dom_sf"/>
</dbReference>
<dbReference type="PROSITE" id="PS00893">
    <property type="entry name" value="NUDIX_BOX"/>
    <property type="match status" value="1"/>
</dbReference>
<dbReference type="InterPro" id="IPR020084">
    <property type="entry name" value="NUDIX_hydrolase_CS"/>
</dbReference>
<feature type="domain" description="Nudix hydrolase" evidence="17">
    <location>
        <begin position="8"/>
        <end position="137"/>
    </location>
</feature>
<comment type="catalytic activity">
    <reaction evidence="10">
        <text>8-oxo-dGTP + H2O = 8-oxo-dGMP + diphosphate + H(+)</text>
        <dbReference type="Rhea" id="RHEA:31575"/>
        <dbReference type="ChEBI" id="CHEBI:15377"/>
        <dbReference type="ChEBI" id="CHEBI:15378"/>
        <dbReference type="ChEBI" id="CHEBI:33019"/>
        <dbReference type="ChEBI" id="CHEBI:63224"/>
        <dbReference type="ChEBI" id="CHEBI:77896"/>
        <dbReference type="EC" id="3.6.1.55"/>
    </reaction>
</comment>
<evidence type="ECO:0000256" key="9">
    <source>
        <dbReference type="ARBA" id="ARBA00023204"/>
    </source>
</evidence>
<dbReference type="InterPro" id="IPR047127">
    <property type="entry name" value="MutT-like"/>
</dbReference>
<dbReference type="Pfam" id="PF00293">
    <property type="entry name" value="NUDIX"/>
    <property type="match status" value="1"/>
</dbReference>
<name>A0ABT3Q7T4_9PROT</name>
<dbReference type="EC" id="3.6.1.55" evidence="12"/>
<evidence type="ECO:0000256" key="2">
    <source>
        <dbReference type="ARBA" id="ARBA00005582"/>
    </source>
</evidence>
<protein>
    <recommendedName>
        <fullName evidence="13">8-oxo-dGTP diphosphatase</fullName>
        <ecNumber evidence="12">3.6.1.55</ecNumber>
    </recommendedName>
    <alternativeName>
        <fullName evidence="16">7,8-dihydro-8-oxoguanine-triphosphatase</fullName>
    </alternativeName>
    <alternativeName>
        <fullName evidence="15">Mutator protein MutT</fullName>
    </alternativeName>
    <alternativeName>
        <fullName evidence="14">dGTP pyrophosphohydrolase</fullName>
    </alternativeName>
</protein>
<dbReference type="SUPFAM" id="SSF55811">
    <property type="entry name" value="Nudix"/>
    <property type="match status" value="1"/>
</dbReference>
<sequence>MTRSPLPPVIRIATALIFNPEGETLLVRKEGSHIFMQAGGKIDAQETAVHALIRELYEELGLALSMEEAEYLGSFSAEAAHEPGHLIQADVFRVLVSTPVSAQAEIEELLWVSPLEAPTDCLAPLTRDILMPLAVKLLQGGCARL</sequence>
<evidence type="ECO:0000313" key="18">
    <source>
        <dbReference type="EMBL" id="MCX2561339.1"/>
    </source>
</evidence>
<dbReference type="Gene3D" id="3.90.79.10">
    <property type="entry name" value="Nucleoside Triphosphate Pyrophosphohydrolase"/>
    <property type="match status" value="1"/>
</dbReference>
<evidence type="ECO:0000256" key="6">
    <source>
        <dbReference type="ARBA" id="ARBA00022763"/>
    </source>
</evidence>
<dbReference type="PROSITE" id="PS51462">
    <property type="entry name" value="NUDIX"/>
    <property type="match status" value="1"/>
</dbReference>
<dbReference type="PANTHER" id="PTHR47707:SF1">
    <property type="entry name" value="NUDIX HYDROLASE FAMILY PROTEIN"/>
    <property type="match status" value="1"/>
</dbReference>
<comment type="catalytic activity">
    <reaction evidence="11">
        <text>8-oxo-GTP + H2O = 8-oxo-GMP + diphosphate + H(+)</text>
        <dbReference type="Rhea" id="RHEA:67616"/>
        <dbReference type="ChEBI" id="CHEBI:15377"/>
        <dbReference type="ChEBI" id="CHEBI:15378"/>
        <dbReference type="ChEBI" id="CHEBI:33019"/>
        <dbReference type="ChEBI" id="CHEBI:143553"/>
        <dbReference type="ChEBI" id="CHEBI:145694"/>
    </reaction>
</comment>
<keyword evidence="8" id="KW-0460">Magnesium</keyword>
<evidence type="ECO:0000313" key="19">
    <source>
        <dbReference type="Proteomes" id="UP001526446"/>
    </source>
</evidence>
<dbReference type="RefSeq" id="WP_166122826.1">
    <property type="nucleotide sequence ID" value="NZ_JAPIUX010000007.1"/>
</dbReference>